<dbReference type="AlphaFoldDB" id="A0A915CQ27"/>
<dbReference type="Proteomes" id="UP000887574">
    <property type="component" value="Unplaced"/>
</dbReference>
<evidence type="ECO:0000313" key="1">
    <source>
        <dbReference type="Proteomes" id="UP000887574"/>
    </source>
</evidence>
<protein>
    <submittedName>
        <fullName evidence="2">Uncharacterized protein</fullName>
    </submittedName>
</protein>
<keyword evidence="1" id="KW-1185">Reference proteome</keyword>
<accession>A0A915CQ27</accession>
<name>A0A915CQ27_9BILA</name>
<evidence type="ECO:0000313" key="2">
    <source>
        <dbReference type="WBParaSite" id="jg11327"/>
    </source>
</evidence>
<sequence>MHLILINNKSKNYKLMDLAGRGDFQLPMIVLASMLPRSDVPFPGYSPPVAKAKSRYFNADSSSNTNSQIISPVLTPDARRSRFLGLRSNCCQVRSMRYVNTPSGLPYGFVLRL</sequence>
<reference evidence="2" key="1">
    <citation type="submission" date="2022-11" db="UniProtKB">
        <authorList>
            <consortium name="WormBaseParasite"/>
        </authorList>
    </citation>
    <scope>IDENTIFICATION</scope>
</reference>
<organism evidence="1 2">
    <name type="scientific">Ditylenchus dipsaci</name>
    <dbReference type="NCBI Taxonomy" id="166011"/>
    <lineage>
        <taxon>Eukaryota</taxon>
        <taxon>Metazoa</taxon>
        <taxon>Ecdysozoa</taxon>
        <taxon>Nematoda</taxon>
        <taxon>Chromadorea</taxon>
        <taxon>Rhabditida</taxon>
        <taxon>Tylenchina</taxon>
        <taxon>Tylenchomorpha</taxon>
        <taxon>Sphaerularioidea</taxon>
        <taxon>Anguinidae</taxon>
        <taxon>Anguininae</taxon>
        <taxon>Ditylenchus</taxon>
    </lineage>
</organism>
<dbReference type="WBParaSite" id="jg11327">
    <property type="protein sequence ID" value="jg11327"/>
    <property type="gene ID" value="jg11327"/>
</dbReference>
<proteinExistence type="predicted"/>